<dbReference type="HOGENOM" id="CLU_1039183_0_0_1"/>
<proteinExistence type="predicted"/>
<evidence type="ECO:0000259" key="1">
    <source>
        <dbReference type="Pfam" id="PF00155"/>
    </source>
</evidence>
<reference evidence="2" key="1">
    <citation type="journal article" date="2012" name="Nature">
        <title>The oyster genome reveals stress adaptation and complexity of shell formation.</title>
        <authorList>
            <person name="Zhang G."/>
            <person name="Fang X."/>
            <person name="Guo X."/>
            <person name="Li L."/>
            <person name="Luo R."/>
            <person name="Xu F."/>
            <person name="Yang P."/>
            <person name="Zhang L."/>
            <person name="Wang X."/>
            <person name="Qi H."/>
            <person name="Xiong Z."/>
            <person name="Que H."/>
            <person name="Xie Y."/>
            <person name="Holland P.W."/>
            <person name="Paps J."/>
            <person name="Zhu Y."/>
            <person name="Wu F."/>
            <person name="Chen Y."/>
            <person name="Wang J."/>
            <person name="Peng C."/>
            <person name="Meng J."/>
            <person name="Yang L."/>
            <person name="Liu J."/>
            <person name="Wen B."/>
            <person name="Zhang N."/>
            <person name="Huang Z."/>
            <person name="Zhu Q."/>
            <person name="Feng Y."/>
            <person name="Mount A."/>
            <person name="Hedgecock D."/>
            <person name="Xu Z."/>
            <person name="Liu Y."/>
            <person name="Domazet-Loso T."/>
            <person name="Du Y."/>
            <person name="Sun X."/>
            <person name="Zhang S."/>
            <person name="Liu B."/>
            <person name="Cheng P."/>
            <person name="Jiang X."/>
            <person name="Li J."/>
            <person name="Fan D."/>
            <person name="Wang W."/>
            <person name="Fu W."/>
            <person name="Wang T."/>
            <person name="Wang B."/>
            <person name="Zhang J."/>
            <person name="Peng Z."/>
            <person name="Li Y."/>
            <person name="Li N."/>
            <person name="Wang J."/>
            <person name="Chen M."/>
            <person name="He Y."/>
            <person name="Tan F."/>
            <person name="Song X."/>
            <person name="Zheng Q."/>
            <person name="Huang R."/>
            <person name="Yang H."/>
            <person name="Du X."/>
            <person name="Chen L."/>
            <person name="Yang M."/>
            <person name="Gaffney P.M."/>
            <person name="Wang S."/>
            <person name="Luo L."/>
            <person name="She Z."/>
            <person name="Ming Y."/>
            <person name="Huang W."/>
            <person name="Zhang S."/>
            <person name="Huang B."/>
            <person name="Zhang Y."/>
            <person name="Qu T."/>
            <person name="Ni P."/>
            <person name="Miao G."/>
            <person name="Wang J."/>
            <person name="Wang Q."/>
            <person name="Steinberg C.E."/>
            <person name="Wang H."/>
            <person name="Li N."/>
            <person name="Qian L."/>
            <person name="Zhang G."/>
            <person name="Li Y."/>
            <person name="Yang H."/>
            <person name="Liu X."/>
            <person name="Wang J."/>
            <person name="Yin Y."/>
            <person name="Wang J."/>
        </authorList>
    </citation>
    <scope>NUCLEOTIDE SEQUENCE [LARGE SCALE GENOMIC DNA]</scope>
    <source>
        <strain evidence="2">05x7-T-G4-1.051#20</strain>
    </source>
</reference>
<dbReference type="Pfam" id="PF00155">
    <property type="entry name" value="Aminotran_1_2"/>
    <property type="match status" value="1"/>
</dbReference>
<dbReference type="EMBL" id="JH823241">
    <property type="protein sequence ID" value="EKC33635.1"/>
    <property type="molecule type" value="Genomic_DNA"/>
</dbReference>
<accession>K1QXH0</accession>
<dbReference type="InterPro" id="IPR015422">
    <property type="entry name" value="PyrdxlP-dep_Trfase_small"/>
</dbReference>
<dbReference type="SUPFAM" id="SSF53383">
    <property type="entry name" value="PLP-dependent transferases"/>
    <property type="match status" value="1"/>
</dbReference>
<evidence type="ECO:0000313" key="2">
    <source>
        <dbReference type="EMBL" id="EKC33635.1"/>
    </source>
</evidence>
<name>K1QXH0_MAGGI</name>
<dbReference type="PANTHER" id="PTHR42858">
    <property type="entry name" value="AMINOTRANSFERASE"/>
    <property type="match status" value="1"/>
</dbReference>
<feature type="domain" description="Aminotransferase class I/classII large" evidence="1">
    <location>
        <begin position="9"/>
        <end position="94"/>
    </location>
</feature>
<dbReference type="Gene3D" id="3.90.1150.10">
    <property type="entry name" value="Aspartate Aminotransferase, domain 1"/>
    <property type="match status" value="1"/>
</dbReference>
<sequence length="268" mass="30400">MGRRNTHEKIRAACRRLRENQTPVSFMEPKGGFFLWLKLPENINGEEFQEKAKAENLLVMAGSQASMCGNYKNFIRISISVIPRDKIEQGIDKLSELIRSYDRKLQMQSLISIIKDAKKYILVITGPNFTKLEWMVCLMIQMHLTGMDVESEPKVVDAGGVSPVEGGECCRAHYTESESQEAVWCSDYCCFDTQPYCCNDRAKRAGEGNRSSFCRQWFSAPENVWAPILIAIAIIFVLTGCGLCCCCCRGPCCVKDEDRKRLMKKYAI</sequence>
<dbReference type="InterPro" id="IPR015424">
    <property type="entry name" value="PyrdxlP-dep_Trfase"/>
</dbReference>
<dbReference type="GO" id="GO:0030170">
    <property type="term" value="F:pyridoxal phosphate binding"/>
    <property type="evidence" value="ECO:0007669"/>
    <property type="project" value="InterPro"/>
</dbReference>
<dbReference type="AlphaFoldDB" id="K1QXH0"/>
<dbReference type="PANTHER" id="PTHR42858:SF1">
    <property type="entry name" value="LD15494P"/>
    <property type="match status" value="1"/>
</dbReference>
<dbReference type="InParanoid" id="K1QXH0"/>
<gene>
    <name evidence="2" type="ORF">CGI_10020077</name>
</gene>
<dbReference type="InterPro" id="IPR004839">
    <property type="entry name" value="Aminotransferase_I/II_large"/>
</dbReference>
<organism evidence="2">
    <name type="scientific">Magallana gigas</name>
    <name type="common">Pacific oyster</name>
    <name type="synonym">Crassostrea gigas</name>
    <dbReference type="NCBI Taxonomy" id="29159"/>
    <lineage>
        <taxon>Eukaryota</taxon>
        <taxon>Metazoa</taxon>
        <taxon>Spiralia</taxon>
        <taxon>Lophotrochozoa</taxon>
        <taxon>Mollusca</taxon>
        <taxon>Bivalvia</taxon>
        <taxon>Autobranchia</taxon>
        <taxon>Pteriomorphia</taxon>
        <taxon>Ostreida</taxon>
        <taxon>Ostreoidea</taxon>
        <taxon>Ostreidae</taxon>
        <taxon>Magallana</taxon>
    </lineage>
</organism>
<dbReference type="GO" id="GO:0047536">
    <property type="term" value="F:2-aminoadipate transaminase activity"/>
    <property type="evidence" value="ECO:0007669"/>
    <property type="project" value="TreeGrafter"/>
</dbReference>
<protein>
    <recommendedName>
        <fullName evidence="1">Aminotransferase class I/classII large domain-containing protein</fullName>
    </recommendedName>
</protein>